<evidence type="ECO:0000259" key="9">
    <source>
        <dbReference type="Pfam" id="PF01035"/>
    </source>
</evidence>
<keyword evidence="7" id="KW-0234">DNA repair</keyword>
<evidence type="ECO:0000256" key="5">
    <source>
        <dbReference type="ARBA" id="ARBA00022679"/>
    </source>
</evidence>
<dbReference type="PROSITE" id="PS00374">
    <property type="entry name" value="MGMT"/>
    <property type="match status" value="1"/>
</dbReference>
<dbReference type="EMBL" id="DRTT01000038">
    <property type="protein sequence ID" value="HHF98117.1"/>
    <property type="molecule type" value="Genomic_DNA"/>
</dbReference>
<sequence>MNFILIEEKGICVGVFVCGEKIKKVLLGEGKEDVICEGRVSFGSKTPSSLFVKKIKEDFTAYLKGRKVNFSSYKLEMNLSSFACKVLSEVRKIPYGKVRSYRQIAEKVGFRGFRAIGRILSKNPFPIVIPCHRVICSDGGLGGFSSGVRLKKRLLELEGLQVDPLSLKVNMV</sequence>
<evidence type="ECO:0000313" key="10">
    <source>
        <dbReference type="EMBL" id="HHF98117.1"/>
    </source>
</evidence>
<dbReference type="Pfam" id="PF01035">
    <property type="entry name" value="DNA_binding_1"/>
    <property type="match status" value="1"/>
</dbReference>
<evidence type="ECO:0000256" key="1">
    <source>
        <dbReference type="ARBA" id="ARBA00001286"/>
    </source>
</evidence>
<protein>
    <recommendedName>
        <fullName evidence="3">methylated-DNA--[protein]-cysteine S-methyltransferase</fullName>
        <ecNumber evidence="3">2.1.1.63</ecNumber>
    </recommendedName>
</protein>
<dbReference type="GO" id="GO:0032259">
    <property type="term" value="P:methylation"/>
    <property type="evidence" value="ECO:0007669"/>
    <property type="project" value="UniProtKB-KW"/>
</dbReference>
<comment type="catalytic activity">
    <reaction evidence="1">
        <text>a 4-O-methyl-thymidine in DNA + L-cysteinyl-[protein] = a thymidine in DNA + S-methyl-L-cysteinyl-[protein]</text>
        <dbReference type="Rhea" id="RHEA:53428"/>
        <dbReference type="Rhea" id="RHEA-COMP:10131"/>
        <dbReference type="Rhea" id="RHEA-COMP:10132"/>
        <dbReference type="Rhea" id="RHEA-COMP:13555"/>
        <dbReference type="Rhea" id="RHEA-COMP:13556"/>
        <dbReference type="ChEBI" id="CHEBI:29950"/>
        <dbReference type="ChEBI" id="CHEBI:82612"/>
        <dbReference type="ChEBI" id="CHEBI:137386"/>
        <dbReference type="ChEBI" id="CHEBI:137387"/>
        <dbReference type="EC" id="2.1.1.63"/>
    </reaction>
</comment>
<organism evidence="10">
    <name type="scientific">Aerophobetes bacterium</name>
    <dbReference type="NCBI Taxonomy" id="2030807"/>
    <lineage>
        <taxon>Bacteria</taxon>
        <taxon>Candidatus Aerophobota</taxon>
    </lineage>
</organism>
<evidence type="ECO:0000256" key="2">
    <source>
        <dbReference type="ARBA" id="ARBA00008711"/>
    </source>
</evidence>
<name>A0A7V5LZL0_UNCAE</name>
<feature type="domain" description="Methylated-DNA-[protein]-cysteine S-methyltransferase DNA binding" evidence="9">
    <location>
        <begin position="82"/>
        <end position="159"/>
    </location>
</feature>
<dbReference type="AlphaFoldDB" id="A0A7V5LZL0"/>
<dbReference type="SUPFAM" id="SSF46767">
    <property type="entry name" value="Methylated DNA-protein cysteine methyltransferase, C-terminal domain"/>
    <property type="match status" value="1"/>
</dbReference>
<dbReference type="GO" id="GO:0003908">
    <property type="term" value="F:methylated-DNA-[protein]-cysteine S-methyltransferase activity"/>
    <property type="evidence" value="ECO:0007669"/>
    <property type="project" value="UniProtKB-EC"/>
</dbReference>
<reference evidence="10" key="1">
    <citation type="journal article" date="2020" name="mSystems">
        <title>Genome- and Community-Level Interaction Insights into Carbon Utilization and Element Cycling Functions of Hydrothermarchaeota in Hydrothermal Sediment.</title>
        <authorList>
            <person name="Zhou Z."/>
            <person name="Liu Y."/>
            <person name="Xu W."/>
            <person name="Pan J."/>
            <person name="Luo Z.H."/>
            <person name="Li M."/>
        </authorList>
    </citation>
    <scope>NUCLEOTIDE SEQUENCE [LARGE SCALE GENOMIC DNA]</scope>
    <source>
        <strain evidence="10">HyVt-92</strain>
    </source>
</reference>
<comment type="catalytic activity">
    <reaction evidence="8">
        <text>a 6-O-methyl-2'-deoxyguanosine in DNA + L-cysteinyl-[protein] = S-methyl-L-cysteinyl-[protein] + a 2'-deoxyguanosine in DNA</text>
        <dbReference type="Rhea" id="RHEA:24000"/>
        <dbReference type="Rhea" id="RHEA-COMP:10131"/>
        <dbReference type="Rhea" id="RHEA-COMP:10132"/>
        <dbReference type="Rhea" id="RHEA-COMP:11367"/>
        <dbReference type="Rhea" id="RHEA-COMP:11368"/>
        <dbReference type="ChEBI" id="CHEBI:29950"/>
        <dbReference type="ChEBI" id="CHEBI:82612"/>
        <dbReference type="ChEBI" id="CHEBI:85445"/>
        <dbReference type="ChEBI" id="CHEBI:85448"/>
        <dbReference type="EC" id="2.1.1.63"/>
    </reaction>
</comment>
<dbReference type="Gene3D" id="1.10.10.10">
    <property type="entry name" value="Winged helix-like DNA-binding domain superfamily/Winged helix DNA-binding domain"/>
    <property type="match status" value="1"/>
</dbReference>
<accession>A0A7V5LZL0</accession>
<keyword evidence="4" id="KW-0489">Methyltransferase</keyword>
<dbReference type="FunFam" id="1.10.10.10:FF:000214">
    <property type="entry name" value="Methylated-DNA--protein-cysteine methyltransferase"/>
    <property type="match status" value="1"/>
</dbReference>
<dbReference type="NCBIfam" id="TIGR00589">
    <property type="entry name" value="ogt"/>
    <property type="match status" value="1"/>
</dbReference>
<evidence type="ECO:0000256" key="3">
    <source>
        <dbReference type="ARBA" id="ARBA00011918"/>
    </source>
</evidence>
<dbReference type="Proteomes" id="UP000886070">
    <property type="component" value="Unassembled WGS sequence"/>
</dbReference>
<dbReference type="InterPro" id="IPR036388">
    <property type="entry name" value="WH-like_DNA-bd_sf"/>
</dbReference>
<dbReference type="PANTHER" id="PTHR10815:SF13">
    <property type="entry name" value="METHYLATED-DNA--PROTEIN-CYSTEINE METHYLTRANSFERASE"/>
    <property type="match status" value="1"/>
</dbReference>
<dbReference type="CDD" id="cd06445">
    <property type="entry name" value="ATase"/>
    <property type="match status" value="1"/>
</dbReference>
<dbReference type="GO" id="GO:0006281">
    <property type="term" value="P:DNA repair"/>
    <property type="evidence" value="ECO:0007669"/>
    <property type="project" value="UniProtKB-KW"/>
</dbReference>
<dbReference type="EC" id="2.1.1.63" evidence="3"/>
<dbReference type="InterPro" id="IPR014048">
    <property type="entry name" value="MethylDNA_cys_MeTrfase_DNA-bd"/>
</dbReference>
<comment type="caution">
    <text evidence="10">The sequence shown here is derived from an EMBL/GenBank/DDBJ whole genome shotgun (WGS) entry which is preliminary data.</text>
</comment>
<proteinExistence type="inferred from homology"/>
<evidence type="ECO:0000256" key="6">
    <source>
        <dbReference type="ARBA" id="ARBA00022763"/>
    </source>
</evidence>
<evidence type="ECO:0000256" key="4">
    <source>
        <dbReference type="ARBA" id="ARBA00022603"/>
    </source>
</evidence>
<dbReference type="InterPro" id="IPR001497">
    <property type="entry name" value="MethylDNA_cys_MeTrfase_AS"/>
</dbReference>
<gene>
    <name evidence="10" type="ORF">ENL39_01335</name>
</gene>
<keyword evidence="6" id="KW-0227">DNA damage</keyword>
<keyword evidence="5" id="KW-0808">Transferase</keyword>
<dbReference type="PANTHER" id="PTHR10815">
    <property type="entry name" value="METHYLATED-DNA--PROTEIN-CYSTEINE METHYLTRANSFERASE"/>
    <property type="match status" value="1"/>
</dbReference>
<evidence type="ECO:0000256" key="7">
    <source>
        <dbReference type="ARBA" id="ARBA00023204"/>
    </source>
</evidence>
<dbReference type="InterPro" id="IPR036217">
    <property type="entry name" value="MethylDNA_cys_MeTrfase_DNAb"/>
</dbReference>
<evidence type="ECO:0000256" key="8">
    <source>
        <dbReference type="ARBA" id="ARBA00049348"/>
    </source>
</evidence>
<comment type="similarity">
    <text evidence="2">Belongs to the MGMT family.</text>
</comment>